<dbReference type="Proteomes" id="UP000526625">
    <property type="component" value="Unassembled WGS sequence"/>
</dbReference>
<proteinExistence type="predicted"/>
<evidence type="ECO:0000313" key="4">
    <source>
        <dbReference type="Proteomes" id="UP000526625"/>
    </source>
</evidence>
<evidence type="ECO:0000313" key="2">
    <source>
        <dbReference type="EMBL" id="NEV12817.1"/>
    </source>
</evidence>
<accession>A0A6P1C7V7</accession>
<dbReference type="Pfam" id="PF22499">
    <property type="entry name" value="DUF6990"/>
    <property type="match status" value="1"/>
</dbReference>
<dbReference type="EMBL" id="JAADZA010000019">
    <property type="protein sequence ID" value="NEV12817.1"/>
    <property type="molecule type" value="Genomic_DNA"/>
</dbReference>
<protein>
    <submittedName>
        <fullName evidence="2">Uncharacterized protein</fullName>
    </submittedName>
</protein>
<dbReference type="AlphaFoldDB" id="A0A6P1C7V7"/>
<dbReference type="EMBL" id="JACHBF010000019">
    <property type="protein sequence ID" value="MBB6494668.1"/>
    <property type="molecule type" value="Genomic_DNA"/>
</dbReference>
<reference evidence="2 3" key="1">
    <citation type="submission" date="2020-02" db="EMBL/GenBank/DDBJ databases">
        <title>Draft genome sequence of Rhizobium tropici.</title>
        <authorList>
            <person name="Khayi S."/>
            <person name="Jemo M."/>
        </authorList>
    </citation>
    <scope>NUCLEOTIDE SEQUENCE [LARGE SCALE GENOMIC DNA]</scope>
    <source>
        <strain evidence="2 3">A12</strain>
    </source>
</reference>
<evidence type="ECO:0000313" key="1">
    <source>
        <dbReference type="EMBL" id="MBB6494668.1"/>
    </source>
</evidence>
<keyword evidence="4" id="KW-1185">Reference proteome</keyword>
<dbReference type="InterPro" id="IPR054259">
    <property type="entry name" value="DUF6990"/>
</dbReference>
<dbReference type="Proteomes" id="UP000471190">
    <property type="component" value="Unassembled WGS sequence"/>
</dbReference>
<comment type="caution">
    <text evidence="2">The sequence shown here is derived from an EMBL/GenBank/DDBJ whole genome shotgun (WGS) entry which is preliminary data.</text>
</comment>
<gene>
    <name evidence="1" type="ORF">GGD45_005112</name>
    <name evidence="2" type="ORF">GXW80_17625</name>
</gene>
<reference evidence="1 4" key="2">
    <citation type="submission" date="2020-08" db="EMBL/GenBank/DDBJ databases">
        <title>Genomic Encyclopedia of Type Strains, Phase IV (KMG-V): Genome sequencing to study the core and pangenomes of soil and plant-associated prokaryotes.</title>
        <authorList>
            <person name="Whitman W."/>
        </authorList>
    </citation>
    <scope>NUCLEOTIDE SEQUENCE [LARGE SCALE GENOMIC DNA]</scope>
    <source>
        <strain evidence="1 4">SEMIA 4059</strain>
    </source>
</reference>
<organism evidence="2 3">
    <name type="scientific">Rhizobium tropici</name>
    <dbReference type="NCBI Taxonomy" id="398"/>
    <lineage>
        <taxon>Bacteria</taxon>
        <taxon>Pseudomonadati</taxon>
        <taxon>Pseudomonadota</taxon>
        <taxon>Alphaproteobacteria</taxon>
        <taxon>Hyphomicrobiales</taxon>
        <taxon>Rhizobiaceae</taxon>
        <taxon>Rhizobium/Agrobacterium group</taxon>
        <taxon>Rhizobium</taxon>
    </lineage>
</organism>
<evidence type="ECO:0000313" key="3">
    <source>
        <dbReference type="Proteomes" id="UP000471190"/>
    </source>
</evidence>
<sequence>MNDMELRAVSVLKQLGWTTVPEMTGDAVVFRKSGDNELQAILQLRQLPNEKIMTLIISSGLSVYSEIVEKIAGREPRHMWLYQRNILKRKTEFCDTDIEEASNEALAWWVEQDNLSAIKALAAPPPDTGQPQLKHLAALAYLGDFNTLIDYQQIFRKGKRLNFVPMITPEMIDRAVDIAAERA</sequence>
<dbReference type="RefSeq" id="WP_041677736.1">
    <property type="nucleotide sequence ID" value="NZ_JAADZA010000019.1"/>
</dbReference>
<name>A0A6P1C7V7_RHITR</name>